<organism evidence="3 4">
    <name type="scientific">Fervidobacterium pennivorans</name>
    <dbReference type="NCBI Taxonomy" id="93466"/>
    <lineage>
        <taxon>Bacteria</taxon>
        <taxon>Thermotogati</taxon>
        <taxon>Thermotogota</taxon>
        <taxon>Thermotogae</taxon>
        <taxon>Thermotogales</taxon>
        <taxon>Fervidobacteriaceae</taxon>
        <taxon>Fervidobacterium</taxon>
    </lineage>
</organism>
<accession>A0A172T1S9</accession>
<dbReference type="OrthoDB" id="40010at2"/>
<feature type="domain" description="Transposase IS110-like N-terminal" evidence="1">
    <location>
        <begin position="9"/>
        <end position="162"/>
    </location>
</feature>
<dbReference type="InterPro" id="IPR047650">
    <property type="entry name" value="Transpos_IS110"/>
</dbReference>
<dbReference type="InterPro" id="IPR003346">
    <property type="entry name" value="Transposase_20"/>
</dbReference>
<protein>
    <submittedName>
        <fullName evidence="3">Transposase</fullName>
    </submittedName>
</protein>
<dbReference type="EMBL" id="CP011393">
    <property type="protein sequence ID" value="ANE40958.1"/>
    <property type="molecule type" value="Genomic_DNA"/>
</dbReference>
<proteinExistence type="predicted"/>
<sequence>MSQNFSIFVGIDIFKDKFNACAIQNPNSIIFESAFDMSKQGFSSFVQKLSVFPKSSVLIAMESTGCYHLNLLSFLSLNDFSCVVLNPLLVNKSLPVGLRKTKTDKIDARSIALTVFYTHHLLPTSSFLNSDFRDIARKKESITHQISRVKNDIEKLLSLLFPELEKVTNVYNDAILNLLSSFPSAKAIQKASIDSLRVFFSKTTGRKLKLTPETLKELANNSIAQYWPVKEKILIQTIKELRFLQEQLNEFDEMLKEYCKCASLNQDVEILTSIDGIGENSALYFLAEVGDISRFSTYKKLIAYCGLDPSVDESGKHKGESRISKRGNAHLRRIIWLMSVNVVRHNEYFKAYFQRKRAQGLVYKKAMMSVAHKLLRTIFAMMKKREKFNIDHTFSSSTQNLILHS</sequence>
<reference evidence="3 4" key="1">
    <citation type="submission" date="2014-08" db="EMBL/GenBank/DDBJ databases">
        <title>Fervidobacterium pennivorans DYC genome.</title>
        <authorList>
            <person name="Wushke S."/>
        </authorList>
    </citation>
    <scope>NUCLEOTIDE SEQUENCE [LARGE SCALE GENOMIC DNA]</scope>
    <source>
        <strain evidence="3 4">DYC</strain>
    </source>
</reference>
<dbReference type="Proteomes" id="UP000077096">
    <property type="component" value="Chromosome"/>
</dbReference>
<name>A0A172T1S9_FERPE</name>
<dbReference type="GO" id="GO:0006313">
    <property type="term" value="P:DNA transposition"/>
    <property type="evidence" value="ECO:0007669"/>
    <property type="project" value="InterPro"/>
</dbReference>
<feature type="domain" description="Transposase IS116/IS110/IS902 C-terminal" evidence="2">
    <location>
        <begin position="269"/>
        <end position="354"/>
    </location>
</feature>
<dbReference type="PANTHER" id="PTHR33055">
    <property type="entry name" value="TRANSPOSASE FOR INSERTION SEQUENCE ELEMENT IS1111A"/>
    <property type="match status" value="1"/>
</dbReference>
<dbReference type="PANTHER" id="PTHR33055:SF15">
    <property type="entry name" value="TRANSPOSASE-RELATED"/>
    <property type="match status" value="1"/>
</dbReference>
<evidence type="ECO:0000313" key="3">
    <source>
        <dbReference type="EMBL" id="ANE40958.1"/>
    </source>
</evidence>
<dbReference type="KEGG" id="fng:JM64_02300"/>
<dbReference type="GO" id="GO:0004803">
    <property type="term" value="F:transposase activity"/>
    <property type="evidence" value="ECO:0007669"/>
    <property type="project" value="InterPro"/>
</dbReference>
<dbReference type="Pfam" id="PF02371">
    <property type="entry name" value="Transposase_20"/>
    <property type="match status" value="1"/>
</dbReference>
<evidence type="ECO:0000259" key="1">
    <source>
        <dbReference type="Pfam" id="PF01548"/>
    </source>
</evidence>
<gene>
    <name evidence="3" type="ORF">JM64_02300</name>
</gene>
<dbReference type="InterPro" id="IPR002525">
    <property type="entry name" value="Transp_IS110-like_N"/>
</dbReference>
<dbReference type="Pfam" id="PF01548">
    <property type="entry name" value="DEDD_Tnp_IS110"/>
    <property type="match status" value="1"/>
</dbReference>
<dbReference type="GO" id="GO:0003677">
    <property type="term" value="F:DNA binding"/>
    <property type="evidence" value="ECO:0007669"/>
    <property type="project" value="InterPro"/>
</dbReference>
<evidence type="ECO:0000313" key="4">
    <source>
        <dbReference type="Proteomes" id="UP000077096"/>
    </source>
</evidence>
<dbReference type="PATRIC" id="fig|93466.3.peg.510"/>
<evidence type="ECO:0000259" key="2">
    <source>
        <dbReference type="Pfam" id="PF02371"/>
    </source>
</evidence>
<dbReference type="AlphaFoldDB" id="A0A172T1S9"/>
<dbReference type="NCBIfam" id="NF033542">
    <property type="entry name" value="transpos_IS110"/>
    <property type="match status" value="1"/>
</dbReference>